<dbReference type="InterPro" id="IPR045512">
    <property type="entry name" value="DUF6480"/>
</dbReference>
<feature type="region of interest" description="Disordered" evidence="1">
    <location>
        <begin position="1"/>
        <end position="63"/>
    </location>
</feature>
<name>A0ABQ0HEE8_9ACTN</name>
<reference evidence="3 4" key="1">
    <citation type="submission" date="2012-02" db="EMBL/GenBank/DDBJ databases">
        <title>Whole genome shotgun sequence of Gordonia terrae NBRC 100016.</title>
        <authorList>
            <person name="Takarada H."/>
            <person name="Hosoyama A."/>
            <person name="Tsuchikane K."/>
            <person name="Katsumata H."/>
            <person name="Yamazaki S."/>
            <person name="Fujita N."/>
        </authorList>
    </citation>
    <scope>NUCLEOTIDE SEQUENCE [LARGE SCALE GENOMIC DNA]</scope>
    <source>
        <strain evidence="3 4">NBRC 100016</strain>
    </source>
</reference>
<dbReference type="Proteomes" id="UP000004881">
    <property type="component" value="Unassembled WGS sequence"/>
</dbReference>
<evidence type="ECO:0000256" key="1">
    <source>
        <dbReference type="SAM" id="MobiDB-lite"/>
    </source>
</evidence>
<sequence>MSFRRSGYTGLMADNDPARKPFNPQNPDPASTPGLEPGGGVAPGDTPPAESAVGGEEHEPPQRRRAGGVIVIAIAAVIFLLVALGLIGRAVGLF</sequence>
<protein>
    <submittedName>
        <fullName evidence="3">Uncharacterized protein</fullName>
    </submittedName>
</protein>
<keyword evidence="2" id="KW-0472">Membrane</keyword>
<dbReference type="EMBL" id="BAFD01000060">
    <property type="protein sequence ID" value="GAB44267.1"/>
    <property type="molecule type" value="Genomic_DNA"/>
</dbReference>
<comment type="caution">
    <text evidence="3">The sequence shown here is derived from an EMBL/GenBank/DDBJ whole genome shotgun (WGS) entry which is preliminary data.</text>
</comment>
<gene>
    <name evidence="3" type="ORF">GOTRE_060_01760</name>
</gene>
<evidence type="ECO:0000313" key="4">
    <source>
        <dbReference type="Proteomes" id="UP000004881"/>
    </source>
</evidence>
<evidence type="ECO:0000313" key="3">
    <source>
        <dbReference type="EMBL" id="GAB44267.1"/>
    </source>
</evidence>
<keyword evidence="2" id="KW-0812">Transmembrane</keyword>
<dbReference type="Pfam" id="PF20088">
    <property type="entry name" value="DUF6480"/>
    <property type="match status" value="1"/>
</dbReference>
<keyword evidence="4" id="KW-1185">Reference proteome</keyword>
<evidence type="ECO:0000256" key="2">
    <source>
        <dbReference type="SAM" id="Phobius"/>
    </source>
</evidence>
<keyword evidence="2" id="KW-1133">Transmembrane helix</keyword>
<proteinExistence type="predicted"/>
<organism evidence="3 4">
    <name type="scientific">Gordonia terrae NBRC 100016</name>
    <dbReference type="NCBI Taxonomy" id="1089454"/>
    <lineage>
        <taxon>Bacteria</taxon>
        <taxon>Bacillati</taxon>
        <taxon>Actinomycetota</taxon>
        <taxon>Actinomycetes</taxon>
        <taxon>Mycobacteriales</taxon>
        <taxon>Gordoniaceae</taxon>
        <taxon>Gordonia</taxon>
    </lineage>
</organism>
<feature type="transmembrane region" description="Helical" evidence="2">
    <location>
        <begin position="69"/>
        <end position="91"/>
    </location>
</feature>
<accession>A0ABQ0HEE8</accession>